<evidence type="ECO:0000313" key="4">
    <source>
        <dbReference type="Proteomes" id="UP000295689"/>
    </source>
</evidence>
<feature type="domain" description="VanZ-like" evidence="2">
    <location>
        <begin position="18"/>
        <end position="141"/>
    </location>
</feature>
<proteinExistence type="predicted"/>
<feature type="transmembrane region" description="Helical" evidence="1">
    <location>
        <begin position="95"/>
        <end position="117"/>
    </location>
</feature>
<feature type="transmembrane region" description="Helical" evidence="1">
    <location>
        <begin position="12"/>
        <end position="31"/>
    </location>
</feature>
<evidence type="ECO:0000259" key="2">
    <source>
        <dbReference type="Pfam" id="PF04892"/>
    </source>
</evidence>
<keyword evidence="1" id="KW-1133">Transmembrane helix</keyword>
<name>A0A4R2BFY7_9BACI</name>
<gene>
    <name evidence="3" type="ORF">EV146_106427</name>
</gene>
<sequence length="188" mass="22269">MLQLNNYKKVYLFILLGVYIAMLIYFMFFGFGRPQLTEIREYRYWLIPDSIPLWLPKQFSIDIIKLWTFALGNLLAFIPFGILVPMLFKKHIHTYFKFFILFVFFILCMEILQMVTYLGSFDINDIMVNTMGATIGFFSYRASERMNTSRKALVSMGLSIFIFILLMFSIAWAYNHTITPYLKHTFGI</sequence>
<evidence type="ECO:0000313" key="3">
    <source>
        <dbReference type="EMBL" id="TCN25222.1"/>
    </source>
</evidence>
<evidence type="ECO:0000256" key="1">
    <source>
        <dbReference type="SAM" id="Phobius"/>
    </source>
</evidence>
<protein>
    <submittedName>
        <fullName evidence="3">Glycopeptide antibiotics resistance protein</fullName>
    </submittedName>
</protein>
<keyword evidence="1" id="KW-0472">Membrane</keyword>
<dbReference type="AlphaFoldDB" id="A0A4R2BFY7"/>
<organism evidence="3 4">
    <name type="scientific">Mesobacillus foraminis</name>
    <dbReference type="NCBI Taxonomy" id="279826"/>
    <lineage>
        <taxon>Bacteria</taxon>
        <taxon>Bacillati</taxon>
        <taxon>Bacillota</taxon>
        <taxon>Bacilli</taxon>
        <taxon>Bacillales</taxon>
        <taxon>Bacillaceae</taxon>
        <taxon>Mesobacillus</taxon>
    </lineage>
</organism>
<feature type="transmembrane region" description="Helical" evidence="1">
    <location>
        <begin position="66"/>
        <end position="88"/>
    </location>
</feature>
<reference evidence="3 4" key="1">
    <citation type="journal article" date="2015" name="Stand. Genomic Sci.">
        <title>Genomic Encyclopedia of Bacterial and Archaeal Type Strains, Phase III: the genomes of soil and plant-associated and newly described type strains.</title>
        <authorList>
            <person name="Whitman W.B."/>
            <person name="Woyke T."/>
            <person name="Klenk H.P."/>
            <person name="Zhou Y."/>
            <person name="Lilburn T.G."/>
            <person name="Beck B.J."/>
            <person name="De Vos P."/>
            <person name="Vandamme P."/>
            <person name="Eisen J.A."/>
            <person name="Garrity G."/>
            <person name="Hugenholtz P."/>
            <person name="Kyrpides N.C."/>
        </authorList>
    </citation>
    <scope>NUCLEOTIDE SEQUENCE [LARGE SCALE GENOMIC DNA]</scope>
    <source>
        <strain evidence="3 4">CV53</strain>
    </source>
</reference>
<dbReference type="InterPro" id="IPR006976">
    <property type="entry name" value="VanZ-like"/>
</dbReference>
<feature type="transmembrane region" description="Helical" evidence="1">
    <location>
        <begin position="152"/>
        <end position="174"/>
    </location>
</feature>
<dbReference type="EMBL" id="SLVV01000006">
    <property type="protein sequence ID" value="TCN25222.1"/>
    <property type="molecule type" value="Genomic_DNA"/>
</dbReference>
<dbReference type="Pfam" id="PF04892">
    <property type="entry name" value="VanZ"/>
    <property type="match status" value="1"/>
</dbReference>
<keyword evidence="4" id="KW-1185">Reference proteome</keyword>
<dbReference type="RefSeq" id="WP_199232682.1">
    <property type="nucleotide sequence ID" value="NZ_CP033044.1"/>
</dbReference>
<keyword evidence="1" id="KW-0812">Transmembrane</keyword>
<dbReference type="Proteomes" id="UP000295689">
    <property type="component" value="Unassembled WGS sequence"/>
</dbReference>
<comment type="caution">
    <text evidence="3">The sequence shown here is derived from an EMBL/GenBank/DDBJ whole genome shotgun (WGS) entry which is preliminary data.</text>
</comment>
<accession>A0A4R2BFY7</accession>